<dbReference type="AlphaFoldDB" id="A0A2N9EAP3"/>
<organism evidence="2">
    <name type="scientific">Fagus sylvatica</name>
    <name type="common">Beechnut</name>
    <dbReference type="NCBI Taxonomy" id="28930"/>
    <lineage>
        <taxon>Eukaryota</taxon>
        <taxon>Viridiplantae</taxon>
        <taxon>Streptophyta</taxon>
        <taxon>Embryophyta</taxon>
        <taxon>Tracheophyta</taxon>
        <taxon>Spermatophyta</taxon>
        <taxon>Magnoliopsida</taxon>
        <taxon>eudicotyledons</taxon>
        <taxon>Gunneridae</taxon>
        <taxon>Pentapetalae</taxon>
        <taxon>rosids</taxon>
        <taxon>fabids</taxon>
        <taxon>Fagales</taxon>
        <taxon>Fagaceae</taxon>
        <taxon>Fagus</taxon>
    </lineage>
</organism>
<evidence type="ECO:0000259" key="1">
    <source>
        <dbReference type="Pfam" id="PF26130"/>
    </source>
</evidence>
<dbReference type="EMBL" id="OIVN01000195">
    <property type="protein sequence ID" value="SPC76036.1"/>
    <property type="molecule type" value="Genomic_DNA"/>
</dbReference>
<dbReference type="InterPro" id="IPR058594">
    <property type="entry name" value="PB1-like_dom_pln"/>
</dbReference>
<protein>
    <recommendedName>
        <fullName evidence="1">PB1-like domain-containing protein</fullName>
    </recommendedName>
</protein>
<reference evidence="2" key="1">
    <citation type="submission" date="2018-02" db="EMBL/GenBank/DDBJ databases">
        <authorList>
            <person name="Cohen D.B."/>
            <person name="Kent A.D."/>
        </authorList>
    </citation>
    <scope>NUCLEOTIDE SEQUENCE</scope>
</reference>
<sequence length="122" mass="13091">MGDFFTYVSGKTEYVGGTIDIMPEIDSDCFNIKDMHIMRENIGVINIAALHFQIPGLPLDDGLCSLAFDKPVLLLTNGEVEDESINGGCDGVNGENVVDEEGCDGVNGDNVENVVDEEGYDG</sequence>
<accession>A0A2N9EAP3</accession>
<dbReference type="Pfam" id="PF26130">
    <property type="entry name" value="PB1-like"/>
    <property type="match status" value="1"/>
</dbReference>
<feature type="domain" description="PB1-like" evidence="1">
    <location>
        <begin position="2"/>
        <end position="78"/>
    </location>
</feature>
<evidence type="ECO:0000313" key="2">
    <source>
        <dbReference type="EMBL" id="SPC76036.1"/>
    </source>
</evidence>
<name>A0A2N9EAP3_FAGSY</name>
<proteinExistence type="predicted"/>
<gene>
    <name evidence="2" type="ORF">FSB_LOCUS3918</name>
</gene>